<dbReference type="PANTHER" id="PTHR24104">
    <property type="entry name" value="E3 UBIQUITIN-PROTEIN LIGASE NHLRC1-RELATED"/>
    <property type="match status" value="1"/>
</dbReference>
<dbReference type="GO" id="GO:0008270">
    <property type="term" value="F:zinc ion binding"/>
    <property type="evidence" value="ECO:0007669"/>
    <property type="project" value="UniProtKB-KW"/>
</dbReference>
<dbReference type="SUPFAM" id="SSF63825">
    <property type="entry name" value="YWTD domain"/>
    <property type="match status" value="1"/>
</dbReference>
<name>A0A1H9L8P1_9GAMM</name>
<sequence length="425" mass="43495">MRLSSAIRALPASLSRHLPRRLLTLAAVGALVACGGGGGNKVTLLDAFQVLGQVNYTNDVANATSSNQAGSPTASTLSGPFGGVSVSSSGSTLFVADTANYRVLGYSPIPNSNGGASTFVLGQANLTSRVSTNPPTQGTLSQPSSVSISSDGSKLVVADTGNNRVLIWNSVPTATGTPPDVVVGQADFTTSDYSGTPTASNLRAPKAAIIVGSKLLVADTGNNRVLVWNTVPTSNGAAADYVLGQTSLSSQFSPVTTNYTSAGLYTPSALWSDGTQLLVADTGNNRVLYWSVFPTATATPADFVVGQTDFNRNSSGTAATLLKSPSGVTSDGSSFYVADTGNNRVLKFGSMPIASGQAATFVYGQGETKFTAATANDSDQNGTSDDNPSQDTLSGPTGVYISADTAGKTLYVTDRQNHRVLLFTP</sequence>
<organism evidence="2 3">
    <name type="scientific">Solimonas aquatica</name>
    <dbReference type="NCBI Taxonomy" id="489703"/>
    <lineage>
        <taxon>Bacteria</taxon>
        <taxon>Pseudomonadati</taxon>
        <taxon>Pseudomonadota</taxon>
        <taxon>Gammaproteobacteria</taxon>
        <taxon>Nevskiales</taxon>
        <taxon>Nevskiaceae</taxon>
        <taxon>Solimonas</taxon>
    </lineage>
</organism>
<keyword evidence="3" id="KW-1185">Reference proteome</keyword>
<evidence type="ECO:0000256" key="1">
    <source>
        <dbReference type="SAM" id="MobiDB-lite"/>
    </source>
</evidence>
<feature type="region of interest" description="Disordered" evidence="1">
    <location>
        <begin position="373"/>
        <end position="398"/>
    </location>
</feature>
<evidence type="ECO:0008006" key="4">
    <source>
        <dbReference type="Google" id="ProtNLM"/>
    </source>
</evidence>
<feature type="compositionally biased region" description="Polar residues" evidence="1">
    <location>
        <begin position="373"/>
        <end position="395"/>
    </location>
</feature>
<reference evidence="2 3" key="1">
    <citation type="submission" date="2016-10" db="EMBL/GenBank/DDBJ databases">
        <authorList>
            <person name="de Groot N.N."/>
        </authorList>
    </citation>
    <scope>NUCLEOTIDE SEQUENCE [LARGE SCALE GENOMIC DNA]</scope>
    <source>
        <strain evidence="2 3">DSM 25927</strain>
    </source>
</reference>
<evidence type="ECO:0000313" key="3">
    <source>
        <dbReference type="Proteomes" id="UP000199233"/>
    </source>
</evidence>
<dbReference type="EMBL" id="FOFS01000015">
    <property type="protein sequence ID" value="SER07891.1"/>
    <property type="molecule type" value="Genomic_DNA"/>
</dbReference>
<gene>
    <name evidence="2" type="ORF">SAMN04488038_11571</name>
</gene>
<protein>
    <recommendedName>
        <fullName evidence="4">NHL repeat-containing protein</fullName>
    </recommendedName>
</protein>
<evidence type="ECO:0000313" key="2">
    <source>
        <dbReference type="EMBL" id="SER07891.1"/>
    </source>
</evidence>
<proteinExistence type="predicted"/>
<dbReference type="RefSeq" id="WP_143068999.1">
    <property type="nucleotide sequence ID" value="NZ_FOFS01000015.1"/>
</dbReference>
<dbReference type="STRING" id="489703.SAMN04488038_11571"/>
<accession>A0A1H9L8P1</accession>
<dbReference type="InterPro" id="IPR050952">
    <property type="entry name" value="TRIM-NHL_E3_ligases"/>
</dbReference>
<dbReference type="AlphaFoldDB" id="A0A1H9L8P1"/>
<dbReference type="Gene3D" id="2.40.10.500">
    <property type="match status" value="3"/>
</dbReference>
<dbReference type="PANTHER" id="PTHR24104:SF25">
    <property type="entry name" value="PROTEIN LIN-41"/>
    <property type="match status" value="1"/>
</dbReference>
<dbReference type="Proteomes" id="UP000199233">
    <property type="component" value="Unassembled WGS sequence"/>
</dbReference>
<dbReference type="OrthoDB" id="9811352at2"/>
<dbReference type="PROSITE" id="PS51257">
    <property type="entry name" value="PROKAR_LIPOPROTEIN"/>
    <property type="match status" value="1"/>
</dbReference>